<dbReference type="Proteomes" id="UP000184139">
    <property type="component" value="Unassembled WGS sequence"/>
</dbReference>
<proteinExistence type="predicted"/>
<feature type="region of interest" description="Disordered" evidence="1">
    <location>
        <begin position="647"/>
        <end position="676"/>
    </location>
</feature>
<dbReference type="AlphaFoldDB" id="A0A1M5VT78"/>
<accession>A0A1M5VT78</accession>
<feature type="region of interest" description="Disordered" evidence="1">
    <location>
        <begin position="960"/>
        <end position="1078"/>
    </location>
</feature>
<dbReference type="OrthoDB" id="5416106at2"/>
<dbReference type="RefSeq" id="WP_073375481.1">
    <property type="nucleotide sequence ID" value="NZ_FQXS01000009.1"/>
</dbReference>
<evidence type="ECO:0000313" key="3">
    <source>
        <dbReference type="Proteomes" id="UP000184139"/>
    </source>
</evidence>
<protein>
    <submittedName>
        <fullName evidence="2">Pilus assembly protein FimV</fullName>
    </submittedName>
</protein>
<name>A0A1M5VT78_9BACT</name>
<feature type="compositionally biased region" description="Acidic residues" evidence="1">
    <location>
        <begin position="1015"/>
        <end position="1040"/>
    </location>
</feature>
<feature type="compositionally biased region" description="Acidic residues" evidence="1">
    <location>
        <begin position="296"/>
        <end position="305"/>
    </location>
</feature>
<feature type="compositionally biased region" description="Acidic residues" evidence="1">
    <location>
        <begin position="920"/>
        <end position="934"/>
    </location>
</feature>
<feature type="region of interest" description="Disordered" evidence="1">
    <location>
        <begin position="914"/>
        <end position="937"/>
    </location>
</feature>
<reference evidence="2 3" key="1">
    <citation type="submission" date="2016-11" db="EMBL/GenBank/DDBJ databases">
        <authorList>
            <person name="Jaros S."/>
            <person name="Januszkiewicz K."/>
            <person name="Wedrychowicz H."/>
        </authorList>
    </citation>
    <scope>NUCLEOTIDE SEQUENCE [LARGE SCALE GENOMIC DNA]</scope>
    <source>
        <strain evidence="2 3">DSM 9705</strain>
    </source>
</reference>
<feature type="region of interest" description="Disordered" evidence="1">
    <location>
        <begin position="292"/>
        <end position="319"/>
    </location>
</feature>
<feature type="compositionally biased region" description="Acidic residues" evidence="1">
    <location>
        <begin position="990"/>
        <end position="1007"/>
    </location>
</feature>
<feature type="compositionally biased region" description="Low complexity" evidence="1">
    <location>
        <begin position="1041"/>
        <end position="1050"/>
    </location>
</feature>
<sequence>MERQTDSQYDDDLTVGIADYDDESIDAGYVDLFEYSGEEESPIARLKTIVLSIDWEITDEVLTQFNDELTDLHDIWADDPVKLVYVQALQKIGKYIFQQKSDSHPSAIKLLLTFYYNLEKIVLDAELSEAEKKEVLRSDVKKFEQLKRQIEAETAKSKKPAAGPAGAASLSLSEHGAAHPVLFNLKACILGMDWEITERELSDLSKEIRRLEVEFAGDKPRLLFLQGIEALGGYIRLKKSNAHADAFKLLYSFYEGLEKIVVNDMSIEEQKAILFPEVEKFEQFKKIILPSLTEDAPADEEDAGAADEHEGGEGTSVAPAFADVPDEVHGFQADEEAAQLGEDVPNDVEDRLEQFFSESGDGEQAAVEETPASAGPEDSFTQEAAQRVASFFDTEESRAGSSYMSISAEEALRGVDVETDADDDSAEEALPVEPSGTLAPALADMEGEPATMFGDTSEEAIAWSDDDSVHEVQKRLGGFFDQEAEEGLVSQAVADSALRGVDVESEADDDTEEAALPLSDDEDLAPALSMEDEEERGVESPDEGEMIGTDIEDRLETLFAEDDAVVSSALEGIDLDTERDAEPAQQPAASFDDESPVLFESEESIEFESQLDSLFDDSDDRDDGGEREDSLETAGAEEQVAAFFEPADDAFGAPADLSPDEMAAGLTADDGETEGVVFTAVEDEQVVGEIAEGIIDDGDEDDGYATFASESDEEEFFAAIDERVDEPGEFQMELLDETDDIDTRDVASLSQPETDGAGQPGEKPPPPAALTETDKEEDEEDTFVFASDDDLGDLRGAIASLGVEINDTIIQGILSAVNGLRHHYSNRPVEKTFLQLISTIVQHIGQYRYEASAEAHGLLLSVFDKLELIQNPELPAEQAHEILLAETTKVLLWQQTMLDRQAIRKGDELTFLSPVRSDQAEEMAEDEPSGDGDEGAGAADLVTEEQAEKEYFQAVFEPVEEDDEHQHLAATGGDEQGDEDDLFDLVGSDQPEESGIPDDSLILDEENVFSLDPPADTEEEDSPFLSFDEELEGNEDETASDDSSLSFDAAVESEIGDAESPPPDDEGSGGDPVTEYVKKELAALRSSLQADIEELRKRLEGRDQS</sequence>
<feature type="region of interest" description="Disordered" evidence="1">
    <location>
        <begin position="358"/>
        <end position="379"/>
    </location>
</feature>
<feature type="region of interest" description="Disordered" evidence="1">
    <location>
        <begin position="749"/>
        <end position="779"/>
    </location>
</feature>
<gene>
    <name evidence="2" type="ORF">SAMN02745124_01889</name>
</gene>
<organism evidence="2 3">
    <name type="scientific">Desulfofustis glycolicus DSM 9705</name>
    <dbReference type="NCBI Taxonomy" id="1121409"/>
    <lineage>
        <taxon>Bacteria</taxon>
        <taxon>Pseudomonadati</taxon>
        <taxon>Thermodesulfobacteriota</taxon>
        <taxon>Desulfobulbia</taxon>
        <taxon>Desulfobulbales</taxon>
        <taxon>Desulfocapsaceae</taxon>
        <taxon>Desulfofustis</taxon>
    </lineage>
</organism>
<feature type="compositionally biased region" description="Acidic residues" evidence="1">
    <location>
        <begin position="1054"/>
        <end position="1068"/>
    </location>
</feature>
<feature type="region of interest" description="Disordered" evidence="1">
    <location>
        <begin position="501"/>
        <end position="552"/>
    </location>
</feature>
<evidence type="ECO:0000256" key="1">
    <source>
        <dbReference type="SAM" id="MobiDB-lite"/>
    </source>
</evidence>
<evidence type="ECO:0000313" key="2">
    <source>
        <dbReference type="EMBL" id="SHH78390.1"/>
    </source>
</evidence>
<feature type="compositionally biased region" description="Acidic residues" evidence="1">
    <location>
        <begin position="503"/>
        <end position="545"/>
    </location>
</feature>
<dbReference type="STRING" id="1121409.SAMN02745124_01889"/>
<feature type="compositionally biased region" description="Acidic residues" evidence="1">
    <location>
        <begin position="591"/>
        <end position="606"/>
    </location>
</feature>
<feature type="compositionally biased region" description="Acidic residues" evidence="1">
    <location>
        <begin position="614"/>
        <end position="631"/>
    </location>
</feature>
<feature type="region of interest" description="Disordered" evidence="1">
    <location>
        <begin position="569"/>
        <end position="635"/>
    </location>
</feature>
<keyword evidence="3" id="KW-1185">Reference proteome</keyword>
<dbReference type="EMBL" id="FQXS01000009">
    <property type="protein sequence ID" value="SHH78390.1"/>
    <property type="molecule type" value="Genomic_DNA"/>
</dbReference>